<evidence type="ECO:0000313" key="4">
    <source>
        <dbReference type="Proteomes" id="UP000067399"/>
    </source>
</evidence>
<evidence type="ECO:0000256" key="1">
    <source>
        <dbReference type="SAM" id="Phobius"/>
    </source>
</evidence>
<feature type="domain" description="YhdP central" evidence="2">
    <location>
        <begin position="494"/>
        <end position="810"/>
    </location>
</feature>
<accession>A0A0P0URB5</accession>
<protein>
    <recommendedName>
        <fullName evidence="2">YhdP central domain-containing protein</fullName>
    </recommendedName>
</protein>
<sequence length="814" mass="91648">MLVKFSKIAIQTIAALISLVFLLVAILMLFPALIKTPIEQQLSKFSDSNITISKPYFDFNQANLILHIDNIDAVKKQTPIVNITNLVLNMDFSSLLKDGYISSKLAIDALTLYADSSLNKTQHYTAIVEGIEVFKNEKKLDFLKSISIDKTVIKDEKKLDIAPILLTHNKLKIIGQDLGFNTSNTQHPKVNIDIDLVNILSDDASLTVPILISNDELSIQSEAKFFNKKGDIWFEFKSDLDKVRASSLAAYLSMIVDDDIYTWIKQGFVAGTLQNIQLRLRKNLSKLSDIDVQVNTRLKDVELLFHPNWETLKKLNASLSIKDKKMMLKVDNMQFNGMVFNDVKAQIADLGKKKLALKINTNIHTQSEQLIDFLKRAPLTKEENKILHQFELYGKIDGKIQLFVPLDERKSILDIDLLMKDNRLTLLGGSVVVKDYNSKLRFHDNEITTAGTGNIRGLPFNIRINPNHKNKDNENSFEVELVNTSSGFKSYIAKQLDQSWRIKIESKLVKGNIAVFLNEGELPTVRVSDVKITTLDAIRGDWDISPKDLPSMNLSTQRIFVNKRALPDFKVKLIATDKSLIIKNLQFEGIEFDRKALNFQGVWIDGRTRIFAKTKGENLAEFLKNLKIKEKVTGGAFNFDVRLACECAPWKMNYKNITGYLDLNVKKGVFMDQDPNIGRVLSLINIGSIAKRLKLDISDATNKGFAYENIETQIYLGNAIASIENFKLESLSSQITLTGTGDIVKQEYDLVAKVIPAVGDAIPVATYLAGGGLIGLGVWLIDNQLFKGKMIDGIVSFKYKITGPWEKPIIKDYD</sequence>
<dbReference type="Proteomes" id="UP000067399">
    <property type="component" value="Chromosome"/>
</dbReference>
<dbReference type="Pfam" id="PF13116">
    <property type="entry name" value="YhdP"/>
    <property type="match status" value="2"/>
</dbReference>
<dbReference type="STRING" id="1303921.BSEPE_0359"/>
<dbReference type="AlphaFoldDB" id="A0A0P0URB5"/>
<dbReference type="InterPro" id="IPR025263">
    <property type="entry name" value="YhdP_central"/>
</dbReference>
<evidence type="ECO:0000313" key="3">
    <source>
        <dbReference type="EMBL" id="BAS67373.1"/>
    </source>
</evidence>
<keyword evidence="4" id="KW-1185">Reference proteome</keyword>
<gene>
    <name evidence="3" type="ORF">BSEPE_0359</name>
</gene>
<dbReference type="RefSeq" id="WP_066043220.1">
    <property type="nucleotide sequence ID" value="NZ_AP013042.1"/>
</dbReference>
<dbReference type="OrthoDB" id="9762238at2"/>
<dbReference type="KEGG" id="ebh:BSEPE_0359"/>
<keyword evidence="1" id="KW-0472">Membrane</keyword>
<keyword evidence="1" id="KW-0812">Transmembrane</keyword>
<dbReference type="InterPro" id="IPR011836">
    <property type="entry name" value="YhdP"/>
</dbReference>
<organism evidence="3 4">
    <name type="scientific">endosymbiont of Bathymodiolus septemdierum str. Myojin knoll</name>
    <dbReference type="NCBI Taxonomy" id="1303921"/>
    <lineage>
        <taxon>Bacteria</taxon>
        <taxon>Pseudomonadati</taxon>
        <taxon>Pseudomonadota</taxon>
        <taxon>Gammaproteobacteria</taxon>
        <taxon>sulfur-oxidizing symbionts</taxon>
    </lineage>
</organism>
<proteinExistence type="predicted"/>
<keyword evidence="1" id="KW-1133">Transmembrane helix</keyword>
<feature type="transmembrane region" description="Helical" evidence="1">
    <location>
        <begin position="761"/>
        <end position="781"/>
    </location>
</feature>
<dbReference type="EMBL" id="AP013042">
    <property type="protein sequence ID" value="BAS67373.1"/>
    <property type="molecule type" value="Genomic_DNA"/>
</dbReference>
<name>A0A0P0URB5_9GAMM</name>
<dbReference type="PANTHER" id="PTHR38690:SF1">
    <property type="entry name" value="PROTEASE"/>
    <property type="match status" value="1"/>
</dbReference>
<reference evidence="3 4" key="1">
    <citation type="journal article" date="2000" name="Mar. Ecol. Prog. Ser.">
        <title>Phylogenetic characterization of endosymbionts in three hydrothermal vent mussels: influence on host distributions.</title>
        <authorList>
            <person name="Fujiwara Y."/>
            <person name="Takai K."/>
            <person name="Uematsu K."/>
            <person name="Tsuchida S."/>
            <person name="Hunt J.C."/>
            <person name="Hashimoto J."/>
        </authorList>
    </citation>
    <scope>NUCLEOTIDE SEQUENCE [LARGE SCALE GENOMIC DNA]</scope>
    <source>
        <strain evidence="3 4">Myojin Knoll</strain>
    </source>
</reference>
<evidence type="ECO:0000259" key="2">
    <source>
        <dbReference type="Pfam" id="PF13116"/>
    </source>
</evidence>
<feature type="domain" description="YhdP central" evidence="2">
    <location>
        <begin position="210"/>
        <end position="478"/>
    </location>
</feature>
<dbReference type="PANTHER" id="PTHR38690">
    <property type="entry name" value="PROTEASE-RELATED"/>
    <property type="match status" value="1"/>
</dbReference>
<feature type="transmembrane region" description="Helical" evidence="1">
    <location>
        <begin position="12"/>
        <end position="34"/>
    </location>
</feature>
<reference evidence="3 4" key="2">
    <citation type="journal article" date="2016" name="ISME J.">
        <title>Heterogeneous composition of key metabolic gene clusters in a vent mussel symbiont population.</title>
        <authorList>
            <person name="Ikuta T."/>
            <person name="Takaki Y."/>
            <person name="Nagai Y."/>
            <person name="Shimamura S."/>
            <person name="Tsuda M."/>
            <person name="Kawagucci S."/>
            <person name="Aoki Y."/>
            <person name="Inoue K."/>
            <person name="Teruya M."/>
            <person name="Satou K."/>
            <person name="Teruya K."/>
            <person name="Shimoji M."/>
            <person name="Tamotsu H."/>
            <person name="Hirano T."/>
            <person name="Maruyama T."/>
            <person name="Yoshida T."/>
        </authorList>
    </citation>
    <scope>NUCLEOTIDE SEQUENCE [LARGE SCALE GENOMIC DNA]</scope>
    <source>
        <strain evidence="3 4">Myojin Knoll</strain>
    </source>
</reference>